<evidence type="ECO:0000256" key="2">
    <source>
        <dbReference type="ARBA" id="ARBA00057984"/>
    </source>
</evidence>
<keyword evidence="5" id="KW-1185">Reference proteome</keyword>
<evidence type="ECO:0000259" key="3">
    <source>
        <dbReference type="Pfam" id="PF01521"/>
    </source>
</evidence>
<evidence type="ECO:0000313" key="4">
    <source>
        <dbReference type="EMBL" id="KAK9840566.1"/>
    </source>
</evidence>
<dbReference type="InterPro" id="IPR035903">
    <property type="entry name" value="HesB-like_dom_sf"/>
</dbReference>
<dbReference type="Gene3D" id="2.60.300.12">
    <property type="entry name" value="HesB-like domain"/>
    <property type="match status" value="1"/>
</dbReference>
<dbReference type="InterPro" id="IPR016092">
    <property type="entry name" value="ATAP"/>
</dbReference>
<dbReference type="PANTHER" id="PTHR10072">
    <property type="entry name" value="IRON-SULFUR CLUSTER ASSEMBLY PROTEIN"/>
    <property type="match status" value="1"/>
</dbReference>
<dbReference type="NCBIfam" id="TIGR00049">
    <property type="entry name" value="iron-sulfur cluster assembly accessory protein"/>
    <property type="match status" value="1"/>
</dbReference>
<name>A0AAW1S557_9CHLO</name>
<sequence>MVHTSLAAFAAAVARAAPRLRKAPIALSDAAAERIRWLLEKRNKEFLRLGVKRRGCNGLAYTLNYADEKQKFDELVEDQGVRILIEPTAIMHVLGTKMDYIEDRLKSEFIFINPNSKGSCGCGESFTT</sequence>
<evidence type="ECO:0000313" key="5">
    <source>
        <dbReference type="Proteomes" id="UP001445335"/>
    </source>
</evidence>
<evidence type="ECO:0000256" key="1">
    <source>
        <dbReference type="ARBA" id="ARBA00006718"/>
    </source>
</evidence>
<dbReference type="FunFam" id="2.60.300.12:FF:000001">
    <property type="entry name" value="Iron-binding protein IscA"/>
    <property type="match status" value="1"/>
</dbReference>
<dbReference type="InterPro" id="IPR050322">
    <property type="entry name" value="Fe-S_cluster_asmbl/transfer"/>
</dbReference>
<dbReference type="Proteomes" id="UP001445335">
    <property type="component" value="Unassembled WGS sequence"/>
</dbReference>
<dbReference type="Pfam" id="PF01521">
    <property type="entry name" value="Fe-S_biosyn"/>
    <property type="match status" value="1"/>
</dbReference>
<dbReference type="AlphaFoldDB" id="A0AAW1S557"/>
<comment type="function">
    <text evidence="2">Involved in the assembly of mitochondrial iron-sulfur proteins. Probably involved in the binding of an intermediate of Fe/S cluster assembly.</text>
</comment>
<dbReference type="EMBL" id="JALJOU010000013">
    <property type="protein sequence ID" value="KAK9840566.1"/>
    <property type="molecule type" value="Genomic_DNA"/>
</dbReference>
<gene>
    <name evidence="4" type="ORF">WJX81_001685</name>
</gene>
<dbReference type="InterPro" id="IPR000361">
    <property type="entry name" value="ATAP_core_dom"/>
</dbReference>
<organism evidence="4 5">
    <name type="scientific">Elliptochloris bilobata</name>
    <dbReference type="NCBI Taxonomy" id="381761"/>
    <lineage>
        <taxon>Eukaryota</taxon>
        <taxon>Viridiplantae</taxon>
        <taxon>Chlorophyta</taxon>
        <taxon>core chlorophytes</taxon>
        <taxon>Trebouxiophyceae</taxon>
        <taxon>Trebouxiophyceae incertae sedis</taxon>
        <taxon>Elliptochloris clade</taxon>
        <taxon>Elliptochloris</taxon>
    </lineage>
</organism>
<proteinExistence type="inferred from homology"/>
<dbReference type="PANTHER" id="PTHR10072:SF41">
    <property type="entry name" value="IRON-SULFUR CLUSTER ASSEMBLY 1 HOMOLOG, MITOCHONDRIAL"/>
    <property type="match status" value="1"/>
</dbReference>
<dbReference type="InterPro" id="IPR017870">
    <property type="entry name" value="FeS_cluster_insertion_CS"/>
</dbReference>
<comment type="similarity">
    <text evidence="1">Belongs to the HesB/IscA family.</text>
</comment>
<dbReference type="SUPFAM" id="SSF89360">
    <property type="entry name" value="HesB-like domain"/>
    <property type="match status" value="1"/>
</dbReference>
<dbReference type="GO" id="GO:0051537">
    <property type="term" value="F:2 iron, 2 sulfur cluster binding"/>
    <property type="evidence" value="ECO:0007669"/>
    <property type="project" value="TreeGrafter"/>
</dbReference>
<protein>
    <recommendedName>
        <fullName evidence="3">Core domain-containing protein</fullName>
    </recommendedName>
</protein>
<reference evidence="4 5" key="1">
    <citation type="journal article" date="2024" name="Nat. Commun.">
        <title>Phylogenomics reveals the evolutionary origins of lichenization in chlorophyte algae.</title>
        <authorList>
            <person name="Puginier C."/>
            <person name="Libourel C."/>
            <person name="Otte J."/>
            <person name="Skaloud P."/>
            <person name="Haon M."/>
            <person name="Grisel S."/>
            <person name="Petersen M."/>
            <person name="Berrin J.G."/>
            <person name="Delaux P.M."/>
            <person name="Dal Grande F."/>
            <person name="Keller J."/>
        </authorList>
    </citation>
    <scope>NUCLEOTIDE SEQUENCE [LARGE SCALE GENOMIC DNA]</scope>
    <source>
        <strain evidence="4 5">SAG 245.80</strain>
    </source>
</reference>
<dbReference type="GO" id="GO:0016226">
    <property type="term" value="P:iron-sulfur cluster assembly"/>
    <property type="evidence" value="ECO:0007669"/>
    <property type="project" value="InterPro"/>
</dbReference>
<accession>A0AAW1S557</accession>
<comment type="caution">
    <text evidence="4">The sequence shown here is derived from an EMBL/GenBank/DDBJ whole genome shotgun (WGS) entry which is preliminary data.</text>
</comment>
<dbReference type="PROSITE" id="PS01152">
    <property type="entry name" value="HESB"/>
    <property type="match status" value="1"/>
</dbReference>
<feature type="domain" description="Core" evidence="3">
    <location>
        <begin position="25"/>
        <end position="124"/>
    </location>
</feature>
<dbReference type="GO" id="GO:0005739">
    <property type="term" value="C:mitochondrion"/>
    <property type="evidence" value="ECO:0007669"/>
    <property type="project" value="TreeGrafter"/>
</dbReference>